<keyword evidence="6 7" id="KW-0472">Membrane</keyword>
<dbReference type="PANTHER" id="PTHR30250">
    <property type="entry name" value="PST FAMILY PREDICTED COLANIC ACID TRANSPORTER"/>
    <property type="match status" value="1"/>
</dbReference>
<comment type="similarity">
    <text evidence="2">Belongs to the polysaccharide synthase family.</text>
</comment>
<evidence type="ECO:0000256" key="7">
    <source>
        <dbReference type="SAM" id="Phobius"/>
    </source>
</evidence>
<keyword evidence="5 7" id="KW-1133">Transmembrane helix</keyword>
<dbReference type="AlphaFoldDB" id="A0A7S8RIH2"/>
<evidence type="ECO:0000313" key="8">
    <source>
        <dbReference type="EMBL" id="QPE06166.1"/>
    </source>
</evidence>
<evidence type="ECO:0000256" key="1">
    <source>
        <dbReference type="ARBA" id="ARBA00004651"/>
    </source>
</evidence>
<evidence type="ECO:0000256" key="4">
    <source>
        <dbReference type="ARBA" id="ARBA00022692"/>
    </source>
</evidence>
<feature type="transmembrane region" description="Helical" evidence="7">
    <location>
        <begin position="279"/>
        <end position="301"/>
    </location>
</feature>
<feature type="transmembrane region" description="Helical" evidence="7">
    <location>
        <begin position="35"/>
        <end position="60"/>
    </location>
</feature>
<feature type="transmembrane region" description="Helical" evidence="7">
    <location>
        <begin position="132"/>
        <end position="149"/>
    </location>
</feature>
<feature type="transmembrane region" description="Helical" evidence="7">
    <location>
        <begin position="245"/>
        <end position="267"/>
    </location>
</feature>
<feature type="transmembrane region" description="Helical" evidence="7">
    <location>
        <begin position="365"/>
        <end position="387"/>
    </location>
</feature>
<gene>
    <name evidence="8" type="ORF">IT882_02450</name>
</gene>
<dbReference type="EMBL" id="CP064760">
    <property type="protein sequence ID" value="QPE06166.1"/>
    <property type="molecule type" value="Genomic_DNA"/>
</dbReference>
<dbReference type="CDD" id="cd13127">
    <property type="entry name" value="MATE_tuaB_like"/>
    <property type="match status" value="1"/>
</dbReference>
<evidence type="ECO:0000256" key="2">
    <source>
        <dbReference type="ARBA" id="ARBA00007430"/>
    </source>
</evidence>
<evidence type="ECO:0000256" key="6">
    <source>
        <dbReference type="ARBA" id="ARBA00023136"/>
    </source>
</evidence>
<reference evidence="8 9" key="1">
    <citation type="submission" date="2020-11" db="EMBL/GenBank/DDBJ databases">
        <title>Amino acid is mineralized and recycled by bacteria in oceanic microbiome.</title>
        <authorList>
            <person name="Zheng L.Y."/>
        </authorList>
    </citation>
    <scope>NUCLEOTIDE SEQUENCE [LARGE SCALE GENOMIC DNA]</scope>
    <source>
        <strain evidence="8 9">A32-1</strain>
    </source>
</reference>
<dbReference type="Pfam" id="PF13440">
    <property type="entry name" value="Polysacc_synt_3"/>
    <property type="match status" value="1"/>
</dbReference>
<comment type="subcellular location">
    <subcellularLocation>
        <location evidence="1">Cell membrane</location>
        <topology evidence="1">Multi-pass membrane protein</topology>
    </subcellularLocation>
</comment>
<evidence type="ECO:0000256" key="3">
    <source>
        <dbReference type="ARBA" id="ARBA00022475"/>
    </source>
</evidence>
<feature type="transmembrane region" description="Helical" evidence="7">
    <location>
        <begin position="308"/>
        <end position="330"/>
    </location>
</feature>
<evidence type="ECO:0000313" key="9">
    <source>
        <dbReference type="Proteomes" id="UP000594480"/>
    </source>
</evidence>
<dbReference type="PANTHER" id="PTHR30250:SF10">
    <property type="entry name" value="LIPOPOLYSACCHARIDE BIOSYNTHESIS PROTEIN WZXC"/>
    <property type="match status" value="1"/>
</dbReference>
<protein>
    <submittedName>
        <fullName evidence="8">Lipopolysaccharide biosynthesis protein</fullName>
    </submittedName>
</protein>
<dbReference type="KEGG" id="msf:IT882_02450"/>
<keyword evidence="3" id="KW-1003">Cell membrane</keyword>
<sequence length="436" mass="46302">MVVAIIGLGEILRDFGLGSAAVQARELTRSQRDNLFWINTGLGALVGLTVALIAPLIAQFYGEPRLTSVAQVLAVGFLLNGMTAQYRANLSRDLRFGMVTLSDVVPAALALATAAVLAAFGFGYWALVAQQLAQATFGLVMSAAFGRWIPGRPRRTPGMGGFIRYGSNLFGVAVLNYLTRNVDSVVVGAQFGATQLGFYNRAYELVTHSINRVNLPLTRVAVPVLAKLQDDDTRHRDYLVTGQKVLLLVTLPLLGVGGALAYPLIAIVLGNDWLGSAPIVQILAVGAAADVAAYAVHWYALSKGLTDVYLRINLALAPVRIAGILVGALWGTLGVAAGFTLGSIVMWIVALIWMGRAAAAPSSALFFAALRSMCLNGAAALAAYFGVRALAIGNVWLEVAVGIGVYALVWSALVFAIRPLRRDVVQATSVRRYFRS</sequence>
<feature type="transmembrane region" description="Helical" evidence="7">
    <location>
        <begin position="104"/>
        <end position="126"/>
    </location>
</feature>
<feature type="transmembrane region" description="Helical" evidence="7">
    <location>
        <begin position="66"/>
        <end position="83"/>
    </location>
</feature>
<dbReference type="Proteomes" id="UP000594480">
    <property type="component" value="Chromosome"/>
</dbReference>
<keyword evidence="4 7" id="KW-0812">Transmembrane</keyword>
<name>A0A7S8RIH2_9MICO</name>
<keyword evidence="9" id="KW-1185">Reference proteome</keyword>
<proteinExistence type="inferred from homology"/>
<feature type="transmembrane region" description="Helical" evidence="7">
    <location>
        <begin position="399"/>
        <end position="417"/>
    </location>
</feature>
<evidence type="ECO:0000256" key="5">
    <source>
        <dbReference type="ARBA" id="ARBA00022989"/>
    </source>
</evidence>
<dbReference type="GO" id="GO:0005886">
    <property type="term" value="C:plasma membrane"/>
    <property type="evidence" value="ECO:0007669"/>
    <property type="project" value="UniProtKB-SubCell"/>
</dbReference>
<organism evidence="8 9">
    <name type="scientific">Microbacterium schleiferi</name>
    <dbReference type="NCBI Taxonomy" id="69362"/>
    <lineage>
        <taxon>Bacteria</taxon>
        <taxon>Bacillati</taxon>
        <taxon>Actinomycetota</taxon>
        <taxon>Actinomycetes</taxon>
        <taxon>Micrococcales</taxon>
        <taxon>Microbacteriaceae</taxon>
        <taxon>Microbacterium</taxon>
    </lineage>
</organism>
<accession>A0A7S8RIH2</accession>
<dbReference type="InterPro" id="IPR050833">
    <property type="entry name" value="Poly_Biosynth_Transport"/>
</dbReference>
<feature type="transmembrane region" description="Helical" evidence="7">
    <location>
        <begin position="336"/>
        <end position="353"/>
    </location>
</feature>